<dbReference type="Pfam" id="PF00464">
    <property type="entry name" value="SHMT"/>
    <property type="match status" value="2"/>
</dbReference>
<evidence type="ECO:0000313" key="8">
    <source>
        <dbReference type="EMBL" id="MBC8333836.1"/>
    </source>
</evidence>
<dbReference type="GO" id="GO:0005829">
    <property type="term" value="C:cytosol"/>
    <property type="evidence" value="ECO:0007669"/>
    <property type="project" value="TreeGrafter"/>
</dbReference>
<dbReference type="EMBL" id="JACNJN010000028">
    <property type="protein sequence ID" value="MBC8333836.1"/>
    <property type="molecule type" value="Genomic_DNA"/>
</dbReference>
<dbReference type="InterPro" id="IPR015421">
    <property type="entry name" value="PyrdxlP-dep_Trfase_major"/>
</dbReference>
<dbReference type="NCBIfam" id="NF000586">
    <property type="entry name" value="PRK00011.1"/>
    <property type="match status" value="1"/>
</dbReference>
<dbReference type="SUPFAM" id="SSF53383">
    <property type="entry name" value="PLP-dependent transferases"/>
    <property type="match status" value="1"/>
</dbReference>
<dbReference type="Gene3D" id="3.90.1150.10">
    <property type="entry name" value="Aspartate Aminotransferase, domain 1"/>
    <property type="match status" value="1"/>
</dbReference>
<dbReference type="Gene3D" id="3.30.1360.120">
    <property type="entry name" value="Probable tRNA modification gtpase trme, domain 1"/>
    <property type="match status" value="1"/>
</dbReference>
<feature type="domain" description="Serine hydroxymethyltransferase-like" evidence="6">
    <location>
        <begin position="87"/>
        <end position="425"/>
    </location>
</feature>
<evidence type="ECO:0000256" key="3">
    <source>
        <dbReference type="ARBA" id="ARBA00022563"/>
    </source>
</evidence>
<evidence type="ECO:0000256" key="5">
    <source>
        <dbReference type="ARBA" id="ARBA00022898"/>
    </source>
</evidence>
<dbReference type="InterPro" id="IPR039429">
    <property type="entry name" value="SHMT-like_dom"/>
</dbReference>
<keyword evidence="4 8" id="KW-0808">Transferase</keyword>
<feature type="domain" description="GCVT N-terminal" evidence="7">
    <location>
        <begin position="650"/>
        <end position="927"/>
    </location>
</feature>
<evidence type="ECO:0000313" key="9">
    <source>
        <dbReference type="Proteomes" id="UP000614469"/>
    </source>
</evidence>
<dbReference type="CDD" id="cd00378">
    <property type="entry name" value="SHMT"/>
    <property type="match status" value="1"/>
</dbReference>
<dbReference type="SUPFAM" id="SSF103025">
    <property type="entry name" value="Folate-binding domain"/>
    <property type="match status" value="2"/>
</dbReference>
<organism evidence="8 9">
    <name type="scientific">Candidatus Desulfolinea nitratireducens</name>
    <dbReference type="NCBI Taxonomy" id="2841698"/>
    <lineage>
        <taxon>Bacteria</taxon>
        <taxon>Bacillati</taxon>
        <taxon>Chloroflexota</taxon>
        <taxon>Anaerolineae</taxon>
        <taxon>Anaerolineales</taxon>
        <taxon>Anaerolineales incertae sedis</taxon>
        <taxon>Candidatus Desulfolinea</taxon>
    </lineage>
</organism>
<protein>
    <submittedName>
        <fullName evidence="8">Serine hydroxymethyltransferase</fullName>
        <ecNumber evidence="8">2.1.2.1</ecNumber>
    </submittedName>
</protein>
<dbReference type="GO" id="GO:0019264">
    <property type="term" value="P:glycine biosynthetic process from serine"/>
    <property type="evidence" value="ECO:0007669"/>
    <property type="project" value="InterPro"/>
</dbReference>
<accession>A0A8J6TDG6</accession>
<comment type="cofactor">
    <cofactor evidence="1">
        <name>pyridoxal 5'-phosphate</name>
        <dbReference type="ChEBI" id="CHEBI:597326"/>
    </cofactor>
</comment>
<sequence>MTDFLFRGSLADLDPDVHQLTEIEAERQVRKLIMIASESQAPLAVREALGSSFHNVYAEGYPDEDTRQMTEGEIFDYPARLGHYRRYSDPRYYKGVEYADTIEALARRRAAEVFAANGVTADEIFVNVQALSGGPANNAVYHALVKPGDTVMGMDLLHGGHLSHGSHVNRSGKYYNIISYGIDAETEKIDYDVVRELALEHKPKMIIAGFSSYSWVPDWKKFRAIADEVGAYLLTDISHIGGLTAAGVVPSPIGIADVVMTTTHKSLHGPRGAILMTTSPKISSAIDRAVFPGEQGGPHINVFAGLATAFKVAKTEQYKKLQQLTIDNAIAMVDQFQKRGLKVPFGGTDCHLINLDCTTIKGPDGATLSGDMASRILDIAGLVVNRNTIPGDTSALAPSGIRLGTPWITQRGFDEAKSRELADVIADVLLGCQPYFMDVPKKRKPQRRANIDFELLNDAKLRIRKLALAAGMDFEPIDSGYPHFYYIDDKAKAKDGWAVYDLKGRQVRQALDYALGADFSSLRNKKSAPTILHTPNGIVKGTLTRVTSESYRLSVPEEEATLVATWLRDLSDGYVSLNISKDGNFTPSRVPGPFVVAESDAKPVKWKKGSKEIDKPFFLGINQLDAKTREALPDFKWEEPADPPLQRTPIYDAHKELGGKLIPFAGWEMPVWYSSVVEEHHATRQAAGLFDVAHMGVYDVRGEDAASFLDTVCANDVGGLAPGNSLYSHFLTPDAEVIDDTLIYRRGWDDYLVVVNASNDDKDCTWLESVRDGKVKIDNAYPWVRTFGYNAEIRNLRDPKAGSAMRVDIALQGPRSREILLAMGVDDDTRANIMNLKRTQLCDAVVGPSTPSRGQAGSGEPFDLIVSRTGYTGEAMAFELFVHPDRAAEFWNAVLKAGAPFGVKPIGLGARDSLRTEFGLPLYGHEMGLGSGQLGQPDLGVAEGGFGSYVKTYKPYFIGREAYLANEKERKGVVARFTFTEKGVRMAHNGDPVLDKRGKVIGWVTSCAVDAQGYLTGQAYLPLKFAEKDTPIFIYQSAPKKASPIPAEMKTGDKATLPNAAVVVSRFAKL</sequence>
<dbReference type="InterPro" id="IPR001085">
    <property type="entry name" value="Ser_HO-MeTrfase"/>
</dbReference>
<dbReference type="PROSITE" id="PS00096">
    <property type="entry name" value="SHMT"/>
    <property type="match status" value="1"/>
</dbReference>
<dbReference type="InterPro" id="IPR015422">
    <property type="entry name" value="PyrdxlP-dep_Trfase_small"/>
</dbReference>
<dbReference type="GO" id="GO:0004372">
    <property type="term" value="F:glycine hydroxymethyltransferase activity"/>
    <property type="evidence" value="ECO:0007669"/>
    <property type="project" value="UniProtKB-EC"/>
</dbReference>
<evidence type="ECO:0000256" key="2">
    <source>
        <dbReference type="ARBA" id="ARBA00006376"/>
    </source>
</evidence>
<dbReference type="InterPro" id="IPR019798">
    <property type="entry name" value="Ser_HO-MeTrfase_PLP_BS"/>
</dbReference>
<dbReference type="Gene3D" id="3.40.640.10">
    <property type="entry name" value="Type I PLP-dependent aspartate aminotransferase-like (Major domain)"/>
    <property type="match status" value="1"/>
</dbReference>
<dbReference type="InterPro" id="IPR006222">
    <property type="entry name" value="GCVT_N"/>
</dbReference>
<comment type="caution">
    <text evidence="8">The sequence shown here is derived from an EMBL/GenBank/DDBJ whole genome shotgun (WGS) entry which is preliminary data.</text>
</comment>
<reference evidence="8 9" key="1">
    <citation type="submission" date="2020-08" db="EMBL/GenBank/DDBJ databases">
        <title>Bridging the membrane lipid divide: bacteria of the FCB group superphylum have the potential to synthesize archaeal ether lipids.</title>
        <authorList>
            <person name="Villanueva L."/>
            <person name="Von Meijenfeldt F.A.B."/>
            <person name="Westbye A.B."/>
            <person name="Yadav S."/>
            <person name="Hopmans E.C."/>
            <person name="Dutilh B.E."/>
            <person name="Sinninghe Damste J.S."/>
        </authorList>
    </citation>
    <scope>NUCLEOTIDE SEQUENCE [LARGE SCALE GENOMIC DNA]</scope>
    <source>
        <strain evidence="8">NIOZ-UU36</strain>
    </source>
</reference>
<evidence type="ECO:0000256" key="1">
    <source>
        <dbReference type="ARBA" id="ARBA00001933"/>
    </source>
</evidence>
<feature type="domain" description="Serine hydroxymethyltransferase-like" evidence="6">
    <location>
        <begin position="10"/>
        <end position="64"/>
    </location>
</feature>
<dbReference type="GO" id="GO:0030170">
    <property type="term" value="F:pyridoxal phosphate binding"/>
    <property type="evidence" value="ECO:0007669"/>
    <property type="project" value="InterPro"/>
</dbReference>
<evidence type="ECO:0000259" key="6">
    <source>
        <dbReference type="Pfam" id="PF00464"/>
    </source>
</evidence>
<dbReference type="PANTHER" id="PTHR11680:SF35">
    <property type="entry name" value="SERINE HYDROXYMETHYLTRANSFERASE 1"/>
    <property type="match status" value="1"/>
</dbReference>
<dbReference type="InterPro" id="IPR049943">
    <property type="entry name" value="Ser_HO-MeTrfase-like"/>
</dbReference>
<dbReference type="Proteomes" id="UP000614469">
    <property type="component" value="Unassembled WGS sequence"/>
</dbReference>
<dbReference type="PANTHER" id="PTHR11680">
    <property type="entry name" value="SERINE HYDROXYMETHYLTRANSFERASE"/>
    <property type="match status" value="1"/>
</dbReference>
<keyword evidence="3" id="KW-0554">One-carbon metabolism</keyword>
<evidence type="ECO:0000259" key="7">
    <source>
        <dbReference type="Pfam" id="PF01571"/>
    </source>
</evidence>
<dbReference type="GO" id="GO:0035999">
    <property type="term" value="P:tetrahydrofolate interconversion"/>
    <property type="evidence" value="ECO:0007669"/>
    <property type="project" value="InterPro"/>
</dbReference>
<proteinExistence type="inferred from homology"/>
<dbReference type="InterPro" id="IPR027266">
    <property type="entry name" value="TrmE/GcvT-like"/>
</dbReference>
<gene>
    <name evidence="8" type="ORF">H8E29_01085</name>
</gene>
<name>A0A8J6TDG6_9CHLR</name>
<dbReference type="AlphaFoldDB" id="A0A8J6TDG6"/>
<dbReference type="Pfam" id="PF01571">
    <property type="entry name" value="GCV_T"/>
    <property type="match status" value="1"/>
</dbReference>
<keyword evidence="5" id="KW-0663">Pyridoxal phosphate</keyword>
<dbReference type="InterPro" id="IPR015424">
    <property type="entry name" value="PyrdxlP-dep_Trfase"/>
</dbReference>
<evidence type="ECO:0000256" key="4">
    <source>
        <dbReference type="ARBA" id="ARBA00022679"/>
    </source>
</evidence>
<comment type="similarity">
    <text evidence="2">Belongs to the SHMT family.</text>
</comment>
<dbReference type="EC" id="2.1.2.1" evidence="8"/>